<dbReference type="Proteomes" id="UP000811246">
    <property type="component" value="Unassembled WGS sequence"/>
</dbReference>
<reference evidence="2" key="1">
    <citation type="submission" date="2021-01" db="EMBL/GenBank/DDBJ databases">
        <authorList>
            <person name="Lovell J.T."/>
            <person name="Bentley N."/>
            <person name="Bhattarai G."/>
            <person name="Jenkins J.W."/>
            <person name="Sreedasyam A."/>
            <person name="Alarcon Y."/>
            <person name="Bock C."/>
            <person name="Boston L."/>
            <person name="Carlson J."/>
            <person name="Cervantes K."/>
            <person name="Clermont K."/>
            <person name="Krom N."/>
            <person name="Kubenka K."/>
            <person name="Mamidi S."/>
            <person name="Mattison C."/>
            <person name="Monteros M."/>
            <person name="Pisani C."/>
            <person name="Plott C."/>
            <person name="Rajasekar S."/>
            <person name="Rhein H.S."/>
            <person name="Rohla C."/>
            <person name="Song M."/>
            <person name="Hilaire R.S."/>
            <person name="Shu S."/>
            <person name="Wells L."/>
            <person name="Wang X."/>
            <person name="Webber J."/>
            <person name="Heerema R.J."/>
            <person name="Klein P."/>
            <person name="Conner P."/>
            <person name="Grauke L."/>
            <person name="Grimwood J."/>
            <person name="Schmutz J."/>
            <person name="Randall J.J."/>
        </authorList>
    </citation>
    <scope>NUCLEOTIDE SEQUENCE</scope>
    <source>
        <tissue evidence="2">Leaf</tissue>
    </source>
</reference>
<keyword evidence="1" id="KW-0812">Transmembrane</keyword>
<organism evidence="2 3">
    <name type="scientific">Carya illinoinensis</name>
    <name type="common">Pecan</name>
    <dbReference type="NCBI Taxonomy" id="32201"/>
    <lineage>
        <taxon>Eukaryota</taxon>
        <taxon>Viridiplantae</taxon>
        <taxon>Streptophyta</taxon>
        <taxon>Embryophyta</taxon>
        <taxon>Tracheophyta</taxon>
        <taxon>Spermatophyta</taxon>
        <taxon>Magnoliopsida</taxon>
        <taxon>eudicotyledons</taxon>
        <taxon>Gunneridae</taxon>
        <taxon>Pentapetalae</taxon>
        <taxon>rosids</taxon>
        <taxon>fabids</taxon>
        <taxon>Fagales</taxon>
        <taxon>Juglandaceae</taxon>
        <taxon>Carya</taxon>
    </lineage>
</organism>
<evidence type="ECO:0000313" key="3">
    <source>
        <dbReference type="Proteomes" id="UP000811246"/>
    </source>
</evidence>
<protein>
    <submittedName>
        <fullName evidence="2">Uncharacterized protein</fullName>
    </submittedName>
</protein>
<feature type="transmembrane region" description="Helical" evidence="1">
    <location>
        <begin position="52"/>
        <end position="71"/>
    </location>
</feature>
<evidence type="ECO:0000256" key="1">
    <source>
        <dbReference type="SAM" id="Phobius"/>
    </source>
</evidence>
<name>A0A921ZYM7_CARIL</name>
<proteinExistence type="predicted"/>
<accession>A0A921ZYM7</accession>
<keyword evidence="1" id="KW-1133">Transmembrane helix</keyword>
<dbReference type="AlphaFoldDB" id="A0A921ZYM7"/>
<comment type="caution">
    <text evidence="2">The sequence shown here is derived from an EMBL/GenBank/DDBJ whole genome shotgun (WGS) entry which is preliminary data.</text>
</comment>
<sequence>MASSSSRARVQLCDVVFYSSSSSTPRSSSLEVDLCRYFHGSQIFVWVVFKRPLVSCLVGFFFFVGVGDFFGGRALMRSQGFSWCCFYGLRSRRFGTNPPLLCSQLFMLATGSLSKGLSFDFSAPEFICQSWIAVCQWNCSKEDFIAKCPTYKSSVTGWEFYLHS</sequence>
<evidence type="ECO:0000313" key="2">
    <source>
        <dbReference type="EMBL" id="KAG6619049.1"/>
    </source>
</evidence>
<dbReference type="EMBL" id="MU228986">
    <property type="protein sequence ID" value="KAG6619049.1"/>
    <property type="molecule type" value="Genomic_DNA"/>
</dbReference>
<gene>
    <name evidence="2" type="ORF">I3842_Q111200</name>
</gene>
<keyword evidence="1" id="KW-0472">Membrane</keyword>